<protein>
    <submittedName>
        <fullName evidence="2">Uncharacterized protein</fullName>
    </submittedName>
</protein>
<dbReference type="AlphaFoldDB" id="A0A1V5T5D0"/>
<accession>A0A1V5T5D0</accession>
<sequence>MSPPSKGYNSNEVMVYIENLTERVGRHSAEMHKGFEKILTQLDLIKSSHAEEKLAVYQAINKVEKMAIEDNHRLSVKIALLTGAIGIASGGVGSFLMQLLRAP</sequence>
<dbReference type="Proteomes" id="UP000485569">
    <property type="component" value="Unassembled WGS sequence"/>
</dbReference>
<gene>
    <name evidence="2" type="ORF">BWY41_00048</name>
</gene>
<dbReference type="EMBL" id="MWBQ01000014">
    <property type="protein sequence ID" value="OQA61621.1"/>
    <property type="molecule type" value="Genomic_DNA"/>
</dbReference>
<comment type="caution">
    <text evidence="2">The sequence shown here is derived from an EMBL/GenBank/DDBJ whole genome shotgun (WGS) entry which is preliminary data.</text>
</comment>
<evidence type="ECO:0000256" key="1">
    <source>
        <dbReference type="SAM" id="Phobius"/>
    </source>
</evidence>
<evidence type="ECO:0000313" key="2">
    <source>
        <dbReference type="EMBL" id="OQA61621.1"/>
    </source>
</evidence>
<name>A0A1V5T5D0_9BACT</name>
<organism evidence="2">
    <name type="scientific">Candidatus Atribacter allofermentans</name>
    <dbReference type="NCBI Taxonomy" id="1852833"/>
    <lineage>
        <taxon>Bacteria</taxon>
        <taxon>Pseudomonadati</taxon>
        <taxon>Atribacterota</taxon>
        <taxon>Atribacteria</taxon>
        <taxon>Atribacterales</taxon>
        <taxon>Atribacteraceae</taxon>
        <taxon>Atribacter</taxon>
    </lineage>
</organism>
<keyword evidence="1" id="KW-0812">Transmembrane</keyword>
<keyword evidence="1" id="KW-1133">Transmembrane helix</keyword>
<reference evidence="2" key="1">
    <citation type="submission" date="2017-02" db="EMBL/GenBank/DDBJ databases">
        <title>Delving into the versatile metabolic prowess of the omnipresent phylum Bacteroidetes.</title>
        <authorList>
            <person name="Nobu M.K."/>
            <person name="Mei R."/>
            <person name="Narihiro T."/>
            <person name="Kuroda K."/>
            <person name="Liu W.-T."/>
        </authorList>
    </citation>
    <scope>NUCLEOTIDE SEQUENCE</scope>
    <source>
        <strain evidence="2">ADurb.Bin276</strain>
    </source>
</reference>
<keyword evidence="1" id="KW-0472">Membrane</keyword>
<feature type="transmembrane region" description="Helical" evidence="1">
    <location>
        <begin position="78"/>
        <end position="100"/>
    </location>
</feature>
<proteinExistence type="predicted"/>